<dbReference type="Pfam" id="PF01938">
    <property type="entry name" value="TRAM"/>
    <property type="match status" value="1"/>
</dbReference>
<evidence type="ECO:0000259" key="1">
    <source>
        <dbReference type="PROSITE" id="PS50926"/>
    </source>
</evidence>
<protein>
    <recommendedName>
        <fullName evidence="1">TRAM domain-containing protein</fullName>
    </recommendedName>
</protein>
<sequence>MVIRHIKVGDVFEVEVSKLTTRGDGFVRVKGVSVFVKNVQPGWKGNIKIVKVGPTYAIAEPFEAQE</sequence>
<dbReference type="Gene3D" id="2.40.50.140">
    <property type="entry name" value="Nucleic acid-binding proteins"/>
    <property type="match status" value="1"/>
</dbReference>
<dbReference type="AlphaFoldDB" id="A0A397WM65"/>
<dbReference type="InterPro" id="IPR002792">
    <property type="entry name" value="TRAM_dom"/>
</dbReference>
<gene>
    <name evidence="2" type="ORF">BXU00_02540</name>
</gene>
<evidence type="ECO:0000313" key="2">
    <source>
        <dbReference type="EMBL" id="RIB35184.1"/>
    </source>
</evidence>
<dbReference type="InterPro" id="IPR012340">
    <property type="entry name" value="NA-bd_OB-fold"/>
</dbReference>
<dbReference type="EMBL" id="MWMI01000004">
    <property type="protein sequence ID" value="RIB35184.1"/>
    <property type="molecule type" value="Genomic_DNA"/>
</dbReference>
<name>A0A397WM65_9ARCH</name>
<dbReference type="SUPFAM" id="SSF50249">
    <property type="entry name" value="Nucleic acid-binding proteins"/>
    <property type="match status" value="1"/>
</dbReference>
<proteinExistence type="predicted"/>
<organism evidence="2 3">
    <name type="scientific">Candidatus Nanoclepta minutus</name>
    <dbReference type="NCBI Taxonomy" id="1940235"/>
    <lineage>
        <taxon>Archaea</taxon>
        <taxon>Nanobdellota</taxon>
        <taxon>Candidatus Nanoclepta</taxon>
    </lineage>
</organism>
<reference evidence="2 3" key="1">
    <citation type="journal article" date="2018" name="Syst. Appl. Microbiol.">
        <title>A new symbiotic nanoarchaeote (Candidatus Nanoclepta minutus) and its host (Zestosphaera tikiterensis gen. nov., sp. nov.) from a New Zealand hot spring.</title>
        <authorList>
            <person name="St John E."/>
            <person name="Liu Y."/>
            <person name="Podar M."/>
            <person name="Stott M.B."/>
            <person name="Meneghin J."/>
            <person name="Chen Z."/>
            <person name="Lagutin K."/>
            <person name="Mitchell K."/>
            <person name="Reysenbach A.L."/>
        </authorList>
    </citation>
    <scope>NUCLEOTIDE SEQUENCE [LARGE SCALE GENOMIC DNA]</scope>
    <source>
        <strain evidence="2">NZ3</strain>
    </source>
</reference>
<dbReference type="Proteomes" id="UP000266622">
    <property type="component" value="Unassembled WGS sequence"/>
</dbReference>
<feature type="domain" description="TRAM" evidence="1">
    <location>
        <begin position="5"/>
        <end position="63"/>
    </location>
</feature>
<dbReference type="PROSITE" id="PS50926">
    <property type="entry name" value="TRAM"/>
    <property type="match status" value="1"/>
</dbReference>
<evidence type="ECO:0000313" key="3">
    <source>
        <dbReference type="Proteomes" id="UP000266622"/>
    </source>
</evidence>
<accession>A0A397WM65</accession>
<comment type="caution">
    <text evidence="2">The sequence shown here is derived from an EMBL/GenBank/DDBJ whole genome shotgun (WGS) entry which is preliminary data.</text>
</comment>